<accession>A0A6A5JYC9</accession>
<organism evidence="4 5">
    <name type="scientific">Decorospora gaudefroyi</name>
    <dbReference type="NCBI Taxonomy" id="184978"/>
    <lineage>
        <taxon>Eukaryota</taxon>
        <taxon>Fungi</taxon>
        <taxon>Dikarya</taxon>
        <taxon>Ascomycota</taxon>
        <taxon>Pezizomycotina</taxon>
        <taxon>Dothideomycetes</taxon>
        <taxon>Pleosporomycetidae</taxon>
        <taxon>Pleosporales</taxon>
        <taxon>Pleosporineae</taxon>
        <taxon>Pleosporaceae</taxon>
        <taxon>Decorospora</taxon>
    </lineage>
</organism>
<dbReference type="AlphaFoldDB" id="A0A6A5JYC9"/>
<keyword evidence="2" id="KW-0472">Membrane</keyword>
<feature type="transmembrane region" description="Helical" evidence="2">
    <location>
        <begin position="260"/>
        <end position="280"/>
    </location>
</feature>
<gene>
    <name evidence="4" type="ORF">BDW02DRAFT_510211</name>
</gene>
<evidence type="ECO:0000256" key="2">
    <source>
        <dbReference type="SAM" id="Phobius"/>
    </source>
</evidence>
<feature type="chain" id="PRO_5025683429" evidence="3">
    <location>
        <begin position="22"/>
        <end position="522"/>
    </location>
</feature>
<protein>
    <submittedName>
        <fullName evidence="4">Uncharacterized protein</fullName>
    </submittedName>
</protein>
<keyword evidence="2" id="KW-1133">Transmembrane helix</keyword>
<dbReference type="EMBL" id="ML975450">
    <property type="protein sequence ID" value="KAF1829329.1"/>
    <property type="molecule type" value="Genomic_DNA"/>
</dbReference>
<name>A0A6A5JYC9_9PLEO</name>
<reference evidence="4" key="1">
    <citation type="submission" date="2020-01" db="EMBL/GenBank/DDBJ databases">
        <authorList>
            <consortium name="DOE Joint Genome Institute"/>
            <person name="Haridas S."/>
            <person name="Albert R."/>
            <person name="Binder M."/>
            <person name="Bloem J."/>
            <person name="Labutti K."/>
            <person name="Salamov A."/>
            <person name="Andreopoulos B."/>
            <person name="Baker S.E."/>
            <person name="Barry K."/>
            <person name="Bills G."/>
            <person name="Bluhm B.H."/>
            <person name="Cannon C."/>
            <person name="Castanera R."/>
            <person name="Culley D.E."/>
            <person name="Daum C."/>
            <person name="Ezra D."/>
            <person name="Gonzalez J.B."/>
            <person name="Henrissat B."/>
            <person name="Kuo A."/>
            <person name="Liang C."/>
            <person name="Lipzen A."/>
            <person name="Lutzoni F."/>
            <person name="Magnuson J."/>
            <person name="Mondo S."/>
            <person name="Nolan M."/>
            <person name="Ohm R."/>
            <person name="Pangilinan J."/>
            <person name="Park H.-J."/>
            <person name="Ramirez L."/>
            <person name="Alfaro M."/>
            <person name="Sun H."/>
            <person name="Tritt A."/>
            <person name="Yoshinaga Y."/>
            <person name="Zwiers L.-H."/>
            <person name="Turgeon B.G."/>
            <person name="Goodwin S.B."/>
            <person name="Spatafora J.W."/>
            <person name="Crous P.W."/>
            <person name="Grigoriev I.V."/>
        </authorList>
    </citation>
    <scope>NUCLEOTIDE SEQUENCE</scope>
    <source>
        <strain evidence="4">P77</strain>
    </source>
</reference>
<feature type="compositionally biased region" description="Polar residues" evidence="1">
    <location>
        <begin position="207"/>
        <end position="220"/>
    </location>
</feature>
<evidence type="ECO:0000256" key="1">
    <source>
        <dbReference type="SAM" id="MobiDB-lite"/>
    </source>
</evidence>
<feature type="transmembrane region" description="Helical" evidence="2">
    <location>
        <begin position="423"/>
        <end position="442"/>
    </location>
</feature>
<keyword evidence="2" id="KW-0812">Transmembrane</keyword>
<feature type="transmembrane region" description="Helical" evidence="2">
    <location>
        <begin position="448"/>
        <end position="470"/>
    </location>
</feature>
<feature type="transmembrane region" description="Helical" evidence="2">
    <location>
        <begin position="63"/>
        <end position="84"/>
    </location>
</feature>
<proteinExistence type="predicted"/>
<evidence type="ECO:0000313" key="5">
    <source>
        <dbReference type="Proteomes" id="UP000800040"/>
    </source>
</evidence>
<dbReference type="Proteomes" id="UP000800040">
    <property type="component" value="Unassembled WGS sequence"/>
</dbReference>
<sequence length="522" mass="58998">MPSYHFYAFLLLIFLPHTVAADGDSPTEFAFTVFTDLAPLLALFGEQFARQFMSESLTWLDHIIFAMAPLGIITAIVGAIRVAGPPWARAFIGRARESRAAVEIELMSSTSREVCEVYNGKGVVRAMGTPKLTQFILFPPEYRDHDRTCGIHTLKTAYDREPPYLEKGKYDETVNLRRRLIWGRSKSKPPDEEAPQTLGLPVYSRLPSEQKQTNEQSIDTKNTESAKRPPFPTELEGSPPNLQLNLPFNLTSHKSTIKELWIAAAIAIFLQLSVVVVSAVTSFHPRLQRTIGRPQMNFGFWLFIAGTVCQNSGMILCSFVIEQSTREWAWRKTKTSVQGQESSLRRLLHKAKRSNSSKETPSLQLFWMQQKHTVNDQDFEPFLIFGGYKNEILTSSLLDHERWKEFWGMHLPQWIRGFAANHYEFLTICASVLGLVGFILQFEGLRGLAWPTAVSQLGAILLVALLRAFIRRRLGKNPKAVKAIAGHELDCKVNVRSHTQRNLLSRRVNSPACLRGRCATGI</sequence>
<feature type="region of interest" description="Disordered" evidence="1">
    <location>
        <begin position="185"/>
        <end position="239"/>
    </location>
</feature>
<feature type="signal peptide" evidence="3">
    <location>
        <begin position="1"/>
        <end position="21"/>
    </location>
</feature>
<evidence type="ECO:0000313" key="4">
    <source>
        <dbReference type="EMBL" id="KAF1829329.1"/>
    </source>
</evidence>
<keyword evidence="3" id="KW-0732">Signal</keyword>
<keyword evidence="5" id="KW-1185">Reference proteome</keyword>
<feature type="transmembrane region" description="Helical" evidence="2">
    <location>
        <begin position="300"/>
        <end position="321"/>
    </location>
</feature>
<evidence type="ECO:0000256" key="3">
    <source>
        <dbReference type="SAM" id="SignalP"/>
    </source>
</evidence>
<dbReference type="OrthoDB" id="194358at2759"/>